<dbReference type="InterPro" id="IPR046657">
    <property type="entry name" value="DUF6766"/>
</dbReference>
<dbReference type="Proteomes" id="UP000295164">
    <property type="component" value="Unassembled WGS sequence"/>
</dbReference>
<comment type="caution">
    <text evidence="2">The sequence shown here is derived from an EMBL/GenBank/DDBJ whole genome shotgun (WGS) entry which is preliminary data.</text>
</comment>
<dbReference type="EMBL" id="SKFH01000009">
    <property type="protein sequence ID" value="TCZ72967.1"/>
    <property type="molecule type" value="Genomic_DNA"/>
</dbReference>
<dbReference type="Pfam" id="PF20554">
    <property type="entry name" value="DUF6766"/>
    <property type="match status" value="1"/>
</dbReference>
<evidence type="ECO:0008006" key="4">
    <source>
        <dbReference type="Google" id="ProtNLM"/>
    </source>
</evidence>
<feature type="transmembrane region" description="Helical" evidence="1">
    <location>
        <begin position="184"/>
        <end position="201"/>
    </location>
</feature>
<dbReference type="AlphaFoldDB" id="A0A4R4E276"/>
<dbReference type="RefSeq" id="WP_131851602.1">
    <property type="nucleotide sequence ID" value="NZ_SKFH01000009.1"/>
</dbReference>
<name>A0A4R4E276_9BACT</name>
<reference evidence="2 3" key="1">
    <citation type="submission" date="2019-03" db="EMBL/GenBank/DDBJ databases">
        <authorList>
            <person name="Kim M.K.M."/>
        </authorList>
    </citation>
    <scope>NUCLEOTIDE SEQUENCE [LARGE SCALE GENOMIC DNA]</scope>
    <source>
        <strain evidence="2 3">17J68-15</strain>
    </source>
</reference>
<gene>
    <name evidence="2" type="ORF">E0486_07845</name>
</gene>
<organism evidence="2 3">
    <name type="scientific">Flaviaesturariibacter aridisoli</name>
    <dbReference type="NCBI Taxonomy" id="2545761"/>
    <lineage>
        <taxon>Bacteria</taxon>
        <taxon>Pseudomonadati</taxon>
        <taxon>Bacteroidota</taxon>
        <taxon>Chitinophagia</taxon>
        <taxon>Chitinophagales</taxon>
        <taxon>Chitinophagaceae</taxon>
        <taxon>Flaviaestuariibacter</taxon>
    </lineage>
</organism>
<keyword evidence="1" id="KW-0472">Membrane</keyword>
<keyword evidence="1" id="KW-1133">Transmembrane helix</keyword>
<accession>A0A4R4E276</accession>
<protein>
    <recommendedName>
        <fullName evidence="4">Transmembrane protein</fullName>
    </recommendedName>
</protein>
<sequence length="221" mass="25249">MKHSNRKKGGIWKNNGLSIVFIGLFFFTWIAQAFTGFRQFNEEMQEQGGATVGFVQYLGSGHFIEATFENWESEFLQMALFVVLTACLYQRGSSESNDPDKKEAQEPVTKDSPWPVRRGGLVRKIYENSLSIALFVLFAFSFLLHWLGSWEHYNKLQGLEGKPQDAFFAYLGNSKFWFESFQNWQSEFLSVFAMVALSIFLRQKGSAQSKPVEAPDSKTGD</sequence>
<evidence type="ECO:0000256" key="1">
    <source>
        <dbReference type="SAM" id="Phobius"/>
    </source>
</evidence>
<evidence type="ECO:0000313" key="2">
    <source>
        <dbReference type="EMBL" id="TCZ72967.1"/>
    </source>
</evidence>
<evidence type="ECO:0000313" key="3">
    <source>
        <dbReference type="Proteomes" id="UP000295164"/>
    </source>
</evidence>
<keyword evidence="3" id="KW-1185">Reference proteome</keyword>
<proteinExistence type="predicted"/>
<dbReference type="OrthoDB" id="187863at2"/>
<feature type="transmembrane region" description="Helical" evidence="1">
    <location>
        <begin position="125"/>
        <end position="147"/>
    </location>
</feature>
<keyword evidence="1" id="KW-0812">Transmembrane</keyword>